<dbReference type="RefSeq" id="WP_349217030.1">
    <property type="nucleotide sequence ID" value="NZ_JBBMFA010000111.1"/>
</dbReference>
<sequence>MYYVRKLSKPSSLFKLRDTDNFRNIQADFLGQDLRTSSNTLSVWRSESLDKKDIDKAINAALLASSQVNASQFLIIDSDALEWAGIRTDDTEPGITAYSGLEGLHTNLCDLTYEKIGNLLQVYCKVCEDSQRTPKIDKERFKQIIIMANNENCLNVGVLQEHMQKEIQKVLNSAE</sequence>
<keyword evidence="2" id="KW-1185">Reference proteome</keyword>
<evidence type="ECO:0000313" key="1">
    <source>
        <dbReference type="EMBL" id="MEQ2521574.1"/>
    </source>
</evidence>
<proteinExistence type="predicted"/>
<organism evidence="1 2">
    <name type="scientific">Ruthenibacterium intestinale</name>
    <dbReference type="NCBI Taxonomy" id="3133163"/>
    <lineage>
        <taxon>Bacteria</taxon>
        <taxon>Bacillati</taxon>
        <taxon>Bacillota</taxon>
        <taxon>Clostridia</taxon>
        <taxon>Eubacteriales</taxon>
        <taxon>Oscillospiraceae</taxon>
        <taxon>Ruthenibacterium</taxon>
    </lineage>
</organism>
<name>A0ABV1GI94_9FIRM</name>
<protein>
    <submittedName>
        <fullName evidence="1">Uncharacterized protein</fullName>
    </submittedName>
</protein>
<accession>A0ABV1GI94</accession>
<dbReference type="Proteomes" id="UP001477672">
    <property type="component" value="Unassembled WGS sequence"/>
</dbReference>
<evidence type="ECO:0000313" key="2">
    <source>
        <dbReference type="Proteomes" id="UP001477672"/>
    </source>
</evidence>
<comment type="caution">
    <text evidence="1">The sequence shown here is derived from an EMBL/GenBank/DDBJ whole genome shotgun (WGS) entry which is preliminary data.</text>
</comment>
<dbReference type="EMBL" id="JBBMFA010000111">
    <property type="protein sequence ID" value="MEQ2521574.1"/>
    <property type="molecule type" value="Genomic_DNA"/>
</dbReference>
<gene>
    <name evidence="1" type="ORF">WMO24_14225</name>
</gene>
<reference evidence="1 2" key="1">
    <citation type="submission" date="2024-03" db="EMBL/GenBank/DDBJ databases">
        <title>Human intestinal bacterial collection.</title>
        <authorList>
            <person name="Pauvert C."/>
            <person name="Hitch T.C.A."/>
            <person name="Clavel T."/>
        </authorList>
    </citation>
    <scope>NUCLEOTIDE SEQUENCE [LARGE SCALE GENOMIC DNA]</scope>
    <source>
        <strain evidence="1 2">CLA-JM-H11</strain>
    </source>
</reference>